<sequence>TERFMDHIYKNHVFSHKCGSATVCGAPDTRQRNSMNLTLTQSDTRRSLLFWGLFLINDGCAVCIYFYTDSFEFDFGDDRSQFLLFACFLFCKLF</sequence>
<reference evidence="2" key="1">
    <citation type="submission" date="2016-05" db="EMBL/GenBank/DDBJ databases">
        <authorList>
            <person name="Lavstsen T."/>
            <person name="Jespersen J.S."/>
        </authorList>
    </citation>
    <scope>NUCLEOTIDE SEQUENCE</scope>
    <source>
        <tissue evidence="2">Brain</tissue>
    </source>
</reference>
<organism evidence="2">
    <name type="scientific">Nothobranchius pienaari</name>
    <dbReference type="NCBI Taxonomy" id="704102"/>
    <lineage>
        <taxon>Eukaryota</taxon>
        <taxon>Metazoa</taxon>
        <taxon>Chordata</taxon>
        <taxon>Craniata</taxon>
        <taxon>Vertebrata</taxon>
        <taxon>Euteleostomi</taxon>
        <taxon>Actinopterygii</taxon>
        <taxon>Neopterygii</taxon>
        <taxon>Teleostei</taxon>
        <taxon>Neoteleostei</taxon>
        <taxon>Acanthomorphata</taxon>
        <taxon>Ovalentaria</taxon>
        <taxon>Atherinomorphae</taxon>
        <taxon>Cyprinodontiformes</taxon>
        <taxon>Nothobranchiidae</taxon>
        <taxon>Nothobranchius</taxon>
    </lineage>
</organism>
<gene>
    <name evidence="2" type="primary">Nfu_g_1_010730</name>
</gene>
<keyword evidence="1" id="KW-0472">Membrane</keyword>
<accession>A0A1A8L1Q1</accession>
<feature type="non-terminal residue" evidence="2">
    <location>
        <position position="94"/>
    </location>
</feature>
<dbReference type="EMBL" id="HAEF01001358">
    <property type="protein sequence ID" value="SBR38740.1"/>
    <property type="molecule type" value="Transcribed_RNA"/>
</dbReference>
<proteinExistence type="predicted"/>
<keyword evidence="1" id="KW-1133">Transmembrane helix</keyword>
<dbReference type="AlphaFoldDB" id="A0A1A8L1Q1"/>
<feature type="non-terminal residue" evidence="2">
    <location>
        <position position="1"/>
    </location>
</feature>
<reference evidence="2" key="2">
    <citation type="submission" date="2016-06" db="EMBL/GenBank/DDBJ databases">
        <title>The genome of a short-lived fish provides insights into sex chromosome evolution and the genetic control of aging.</title>
        <authorList>
            <person name="Reichwald K."/>
            <person name="Felder M."/>
            <person name="Petzold A."/>
            <person name="Koch P."/>
            <person name="Groth M."/>
            <person name="Platzer M."/>
        </authorList>
    </citation>
    <scope>NUCLEOTIDE SEQUENCE</scope>
    <source>
        <tissue evidence="2">Brain</tissue>
    </source>
</reference>
<evidence type="ECO:0000313" key="2">
    <source>
        <dbReference type="EMBL" id="SBR38740.1"/>
    </source>
</evidence>
<name>A0A1A8L1Q1_9TELE</name>
<evidence type="ECO:0000256" key="1">
    <source>
        <dbReference type="SAM" id="Phobius"/>
    </source>
</evidence>
<keyword evidence="1" id="KW-0812">Transmembrane</keyword>
<protein>
    <submittedName>
        <fullName evidence="2">Uncharacterized protein</fullName>
    </submittedName>
</protein>
<feature type="transmembrane region" description="Helical" evidence="1">
    <location>
        <begin position="48"/>
        <end position="67"/>
    </location>
</feature>